<keyword evidence="2" id="KW-0479">Metal-binding</keyword>
<comment type="caution">
    <text evidence="9">The sequence shown here is derived from an EMBL/GenBank/DDBJ whole genome shotgun (WGS) entry which is preliminary data.</text>
</comment>
<dbReference type="PANTHER" id="PTHR10869:SF233">
    <property type="entry name" value="FE2OG DIOXYGENASE DOMAIN-CONTAINING PROTEIN"/>
    <property type="match status" value="1"/>
</dbReference>
<evidence type="ECO:0000313" key="9">
    <source>
        <dbReference type="EMBL" id="KAL3809185.1"/>
    </source>
</evidence>
<dbReference type="GO" id="GO:0046872">
    <property type="term" value="F:metal ion binding"/>
    <property type="evidence" value="ECO:0007669"/>
    <property type="project" value="UniProtKB-KW"/>
</dbReference>
<dbReference type="Proteomes" id="UP001530377">
    <property type="component" value="Unassembled WGS sequence"/>
</dbReference>
<evidence type="ECO:0000256" key="3">
    <source>
        <dbReference type="ARBA" id="ARBA00022964"/>
    </source>
</evidence>
<dbReference type="SMART" id="SM00702">
    <property type="entry name" value="P4Hc"/>
    <property type="match status" value="1"/>
</dbReference>
<dbReference type="InterPro" id="IPR045054">
    <property type="entry name" value="P4HA-like"/>
</dbReference>
<protein>
    <recommendedName>
        <fullName evidence="8">Fe2OG dioxygenase domain-containing protein</fullName>
    </recommendedName>
</protein>
<feature type="chain" id="PRO_5044743691" description="Fe2OG dioxygenase domain-containing protein" evidence="7">
    <location>
        <begin position="22"/>
        <end position="528"/>
    </location>
</feature>
<dbReference type="InterPro" id="IPR044862">
    <property type="entry name" value="Pro_4_hyd_alph_FE2OG_OXY"/>
</dbReference>
<dbReference type="PANTHER" id="PTHR10869">
    <property type="entry name" value="PROLYL 4-HYDROXYLASE ALPHA SUBUNIT"/>
    <property type="match status" value="1"/>
</dbReference>
<dbReference type="AlphaFoldDB" id="A0ABD3R858"/>
<name>A0ABD3R858_9STRA</name>
<evidence type="ECO:0000256" key="7">
    <source>
        <dbReference type="SAM" id="SignalP"/>
    </source>
</evidence>
<organism evidence="9 10">
    <name type="scientific">Cyclostephanos tholiformis</name>
    <dbReference type="NCBI Taxonomy" id="382380"/>
    <lineage>
        <taxon>Eukaryota</taxon>
        <taxon>Sar</taxon>
        <taxon>Stramenopiles</taxon>
        <taxon>Ochrophyta</taxon>
        <taxon>Bacillariophyta</taxon>
        <taxon>Coscinodiscophyceae</taxon>
        <taxon>Thalassiosirophycidae</taxon>
        <taxon>Stephanodiscales</taxon>
        <taxon>Stephanodiscaceae</taxon>
        <taxon>Cyclostephanos</taxon>
    </lineage>
</organism>
<dbReference type="FunFam" id="2.60.120.620:FF:000031">
    <property type="entry name" value="Predicted protein"/>
    <property type="match status" value="1"/>
</dbReference>
<keyword evidence="3" id="KW-0223">Dioxygenase</keyword>
<evidence type="ECO:0000256" key="5">
    <source>
        <dbReference type="ARBA" id="ARBA00023004"/>
    </source>
</evidence>
<evidence type="ECO:0000256" key="4">
    <source>
        <dbReference type="ARBA" id="ARBA00023002"/>
    </source>
</evidence>
<feature type="region of interest" description="Disordered" evidence="6">
    <location>
        <begin position="71"/>
        <end position="121"/>
    </location>
</feature>
<keyword evidence="7" id="KW-0732">Signal</keyword>
<keyword evidence="4" id="KW-0560">Oxidoreductase</keyword>
<evidence type="ECO:0000256" key="1">
    <source>
        <dbReference type="ARBA" id="ARBA00001961"/>
    </source>
</evidence>
<feature type="signal peptide" evidence="7">
    <location>
        <begin position="1"/>
        <end position="21"/>
    </location>
</feature>
<dbReference type="Gene3D" id="2.60.120.620">
    <property type="entry name" value="q2cbj1_9rhob like domain"/>
    <property type="match status" value="1"/>
</dbReference>
<feature type="compositionally biased region" description="Acidic residues" evidence="6">
    <location>
        <begin position="86"/>
        <end position="96"/>
    </location>
</feature>
<evidence type="ECO:0000256" key="6">
    <source>
        <dbReference type="SAM" id="MobiDB-lite"/>
    </source>
</evidence>
<dbReference type="GO" id="GO:0051213">
    <property type="term" value="F:dioxygenase activity"/>
    <property type="evidence" value="ECO:0007669"/>
    <property type="project" value="UniProtKB-KW"/>
</dbReference>
<accession>A0ABD3R858</accession>
<dbReference type="PROSITE" id="PS51471">
    <property type="entry name" value="FE2OG_OXY"/>
    <property type="match status" value="1"/>
</dbReference>
<dbReference type="Pfam" id="PF13640">
    <property type="entry name" value="2OG-FeII_Oxy_3"/>
    <property type="match status" value="1"/>
</dbReference>
<proteinExistence type="predicted"/>
<evidence type="ECO:0000313" key="10">
    <source>
        <dbReference type="Proteomes" id="UP001530377"/>
    </source>
</evidence>
<keyword evidence="10" id="KW-1185">Reference proteome</keyword>
<comment type="cofactor">
    <cofactor evidence="1">
        <name>L-ascorbate</name>
        <dbReference type="ChEBI" id="CHEBI:38290"/>
    </cofactor>
</comment>
<dbReference type="EMBL" id="JALLPB020000431">
    <property type="protein sequence ID" value="KAL3809185.1"/>
    <property type="molecule type" value="Genomic_DNA"/>
</dbReference>
<evidence type="ECO:0000259" key="8">
    <source>
        <dbReference type="PROSITE" id="PS51471"/>
    </source>
</evidence>
<sequence>MAQSTMLLLRILLLIRVASMASTTGTTDATGVTSAAKNDANSIVDLDAVVVGSCDDGGGTDSPDGECVVVAAGGGDGNAAPKTIVDDVDDDDDDDDDKSKTAPRRRGERNSPVDISIRNDSDHRIDVHYDDGRFGNVVGTADANGGIVRISSFETHRFFITMHGVREGLVDPETDEQHSFVVRHRHRGWGGGGNGGEEDFEGEDHDKHNEQLFVVPANASPSKNKCKDRYPVCVQEAERGECTRNPGWMIVNCCRSCDDREGYGYLIDSDVRCAPDRLNATTPAWHAGDLDDLFARWATDERYKIYGPRAISSPGGVHDAEHDGPWIFAFDDFVNDDEIEQILRGAAYGHGYQRSTDQGQIVGASGEAVKVTSSTRTSSNAWCGKRCEDLPGVMSVTARIEEVTGIPQNHYESFQILRYEEGQFYRRHHDSSEHKKNDSTGHRILTFFLYLNDVENGGETRFTTLDIDVKPKKGRALVWSSVMNDDPNRSDARMYHEAKEVLKGIKYAANHWIHQFDFRNANLWGWQV</sequence>
<feature type="domain" description="Fe2OG dioxygenase" evidence="8">
    <location>
        <begin position="410"/>
        <end position="515"/>
    </location>
</feature>
<reference evidence="9 10" key="1">
    <citation type="submission" date="2024-10" db="EMBL/GenBank/DDBJ databases">
        <title>Updated reference genomes for cyclostephanoid diatoms.</title>
        <authorList>
            <person name="Roberts W.R."/>
            <person name="Alverson A.J."/>
        </authorList>
    </citation>
    <scope>NUCLEOTIDE SEQUENCE [LARGE SCALE GENOMIC DNA]</scope>
    <source>
        <strain evidence="9 10">AJA228-03</strain>
    </source>
</reference>
<keyword evidence="5" id="KW-0408">Iron</keyword>
<evidence type="ECO:0000256" key="2">
    <source>
        <dbReference type="ARBA" id="ARBA00022723"/>
    </source>
</evidence>
<dbReference type="InterPro" id="IPR006620">
    <property type="entry name" value="Pro_4_hyd_alph"/>
</dbReference>
<dbReference type="InterPro" id="IPR005123">
    <property type="entry name" value="Oxoglu/Fe-dep_dioxygenase_dom"/>
</dbReference>
<gene>
    <name evidence="9" type="ORF">ACHAXA_000704</name>
</gene>